<dbReference type="PANTHER" id="PTHR32046:SF14">
    <property type="match status" value="1"/>
</dbReference>
<evidence type="ECO:0000259" key="3">
    <source>
        <dbReference type="Pfam" id="PF04548"/>
    </source>
</evidence>
<dbReference type="Pfam" id="PF04548">
    <property type="entry name" value="AIG1"/>
    <property type="match status" value="1"/>
</dbReference>
<gene>
    <name evidence="4" type="ORF">HOLleu_37726</name>
</gene>
<evidence type="ECO:0000313" key="4">
    <source>
        <dbReference type="EMBL" id="KAJ8022742.1"/>
    </source>
</evidence>
<keyword evidence="5" id="KW-1185">Reference proteome</keyword>
<comment type="similarity">
    <text evidence="1">Belongs to the TRAFAC class TrmE-Era-EngA-EngB-Septin-like GTPase superfamily. AIG1/Toc34/Toc159-like paraseptin GTPase family. IAN subfamily.</text>
</comment>
<comment type="caution">
    <text evidence="4">The sequence shown here is derived from an EMBL/GenBank/DDBJ whole genome shotgun (WGS) entry which is preliminary data.</text>
</comment>
<dbReference type="OrthoDB" id="8954335at2759"/>
<name>A0A9Q1BFI3_HOLLE</name>
<dbReference type="InterPro" id="IPR027417">
    <property type="entry name" value="P-loop_NTPase"/>
</dbReference>
<dbReference type="PANTHER" id="PTHR32046">
    <property type="entry name" value="G DOMAIN-CONTAINING PROTEIN"/>
    <property type="match status" value="1"/>
</dbReference>
<evidence type="ECO:0000256" key="1">
    <source>
        <dbReference type="ARBA" id="ARBA00008535"/>
    </source>
</evidence>
<proteinExistence type="inferred from homology"/>
<evidence type="ECO:0000313" key="5">
    <source>
        <dbReference type="Proteomes" id="UP001152320"/>
    </source>
</evidence>
<dbReference type="GO" id="GO:0005525">
    <property type="term" value="F:GTP binding"/>
    <property type="evidence" value="ECO:0007669"/>
    <property type="project" value="InterPro"/>
</dbReference>
<dbReference type="Proteomes" id="UP001152320">
    <property type="component" value="Chromosome 20"/>
</dbReference>
<dbReference type="Gene3D" id="3.40.50.300">
    <property type="entry name" value="P-loop containing nucleotide triphosphate hydrolases"/>
    <property type="match status" value="1"/>
</dbReference>
<dbReference type="SUPFAM" id="SSF52540">
    <property type="entry name" value="P-loop containing nucleoside triphosphate hydrolases"/>
    <property type="match status" value="1"/>
</dbReference>
<dbReference type="InterPro" id="IPR006703">
    <property type="entry name" value="G_AIG1"/>
</dbReference>
<dbReference type="AlphaFoldDB" id="A0A9Q1BFI3"/>
<reference evidence="4" key="1">
    <citation type="submission" date="2021-10" db="EMBL/GenBank/DDBJ databases">
        <title>Tropical sea cucumber genome reveals ecological adaptation and Cuvierian tubules defense mechanism.</title>
        <authorList>
            <person name="Chen T."/>
        </authorList>
    </citation>
    <scope>NUCLEOTIDE SEQUENCE</scope>
    <source>
        <strain evidence="4">Nanhai2018</strain>
        <tissue evidence="4">Muscle</tissue>
    </source>
</reference>
<sequence>MDPSAETEVEPNLWHEAELIRKGNPSIYLIKGNSDTVVREDSKIRKCEIGTKNSKNVTEKVIMFVGETGAGKTTMINRVVNYLLGVKWEDKERYRITTDKEEASGEETSEIQSKTKWISSYTFHQTKNLNFKVTLIDTPGFGDTGGKERDKFITSQIKDFFHTTGERGIDHIDAVAFVLVASAKRLTETQKYIFESVLNLFGKDISENIFLFITHAETENIEDGIAPVIEAAQSAMVPFAHVHIFNNVALFRDKNKTSSRRASSSTSRNKEMWDFGGEDIDNFFAELEMCEPKSIFLSAEVLAERSRLEIAVRGIPANITSYLVEVKKLEEEEKVLQKYMKEMDDSQDFTYIVNEEVQVKTELISGKRATVCLNCSRTCHYPCKASSTVRCQSFGSPFMLYDLMRKLHHGPDKEARCYVCPGHCGPEHHSTGSYRYEPKIEKVTKTRSDVKQRYDLAKEGKSKTESMIGEVKEKLMDTRNSLENCVGMLGHCLNRLDEIALKSDSLSVSEHLASVIKDERLKGQPGWEDRVKELEKLYETEKVKEGCEASGK</sequence>
<accession>A0A9Q1BFI3</accession>
<dbReference type="CDD" id="cd00882">
    <property type="entry name" value="Ras_like_GTPase"/>
    <property type="match status" value="1"/>
</dbReference>
<organism evidence="4 5">
    <name type="scientific">Holothuria leucospilota</name>
    <name type="common">Black long sea cucumber</name>
    <name type="synonym">Mertensiothuria leucospilota</name>
    <dbReference type="NCBI Taxonomy" id="206669"/>
    <lineage>
        <taxon>Eukaryota</taxon>
        <taxon>Metazoa</taxon>
        <taxon>Echinodermata</taxon>
        <taxon>Eleutherozoa</taxon>
        <taxon>Echinozoa</taxon>
        <taxon>Holothuroidea</taxon>
        <taxon>Aspidochirotacea</taxon>
        <taxon>Aspidochirotida</taxon>
        <taxon>Holothuriidae</taxon>
        <taxon>Holothuria</taxon>
    </lineage>
</organism>
<dbReference type="EMBL" id="JAIZAY010000020">
    <property type="protein sequence ID" value="KAJ8022742.1"/>
    <property type="molecule type" value="Genomic_DNA"/>
</dbReference>
<evidence type="ECO:0000256" key="2">
    <source>
        <dbReference type="ARBA" id="ARBA00022741"/>
    </source>
</evidence>
<protein>
    <recommendedName>
        <fullName evidence="3">AIG1-type G domain-containing protein</fullName>
    </recommendedName>
</protein>
<keyword evidence="2" id="KW-0547">Nucleotide-binding</keyword>
<feature type="domain" description="AIG1-type G" evidence="3">
    <location>
        <begin position="62"/>
        <end position="220"/>
    </location>
</feature>